<dbReference type="Pfam" id="PF19127">
    <property type="entry name" value="Choline_bind_3"/>
    <property type="match status" value="1"/>
</dbReference>
<reference evidence="3 4" key="1">
    <citation type="submission" date="2012-05" db="EMBL/GenBank/DDBJ databases">
        <authorList>
            <person name="Harkins D.M."/>
            <person name="Madupu R."/>
            <person name="Durkin A.S."/>
            <person name="Torralba M."/>
            <person name="Methe B."/>
            <person name="Sutton G.G."/>
            <person name="Nelson K.E."/>
        </authorList>
    </citation>
    <scope>NUCLEOTIDE SEQUENCE [LARGE SCALE GENOMIC DNA]</scope>
    <source>
        <strain evidence="3 4">F0490</strain>
    </source>
</reference>
<evidence type="ECO:0000313" key="4">
    <source>
        <dbReference type="Proteomes" id="UP000004578"/>
    </source>
</evidence>
<gene>
    <name evidence="3" type="ORF">HMPREF1317_2020</name>
</gene>
<keyword evidence="1" id="KW-0677">Repeat</keyword>
<dbReference type="EMBL" id="AKFS01000265">
    <property type="protein sequence ID" value="EJF38157.1"/>
    <property type="molecule type" value="Genomic_DNA"/>
</dbReference>
<dbReference type="PATRIC" id="fig|1125717.3.peg.1640"/>
<proteinExistence type="predicted"/>
<evidence type="ECO:0000313" key="3">
    <source>
        <dbReference type="EMBL" id="EJF38157.1"/>
    </source>
</evidence>
<dbReference type="Gene3D" id="2.10.270.10">
    <property type="entry name" value="Cholin Binding"/>
    <property type="match status" value="1"/>
</dbReference>
<accession>J0N1E4</accession>
<dbReference type="AlphaFoldDB" id="J0N1E4"/>
<protein>
    <submittedName>
        <fullName evidence="3">Cell wall-binding repeat protein</fullName>
    </submittedName>
</protein>
<dbReference type="PROSITE" id="PS51170">
    <property type="entry name" value="CW"/>
    <property type="match status" value="1"/>
</dbReference>
<evidence type="ECO:0000256" key="1">
    <source>
        <dbReference type="ARBA" id="ARBA00022737"/>
    </source>
</evidence>
<dbReference type="RefSeq" id="WP_005871837.1">
    <property type="nucleotide sequence ID" value="NZ_AKFS01000265.1"/>
</dbReference>
<evidence type="ECO:0000256" key="2">
    <source>
        <dbReference type="PROSITE-ProRule" id="PRU00591"/>
    </source>
</evidence>
<comment type="caution">
    <text evidence="3">The sequence shown here is derived from an EMBL/GenBank/DDBJ whole genome shotgun (WGS) entry which is preliminary data.</text>
</comment>
<dbReference type="InterPro" id="IPR018337">
    <property type="entry name" value="Cell_wall/Cho-bd_repeat"/>
</dbReference>
<feature type="repeat" description="Cell wall-binding" evidence="2">
    <location>
        <begin position="2"/>
        <end position="21"/>
    </location>
</feature>
<name>J0N1E4_9ACTO</name>
<organism evidence="3 4">
    <name type="scientific">Schaalia georgiae F0490</name>
    <dbReference type="NCBI Taxonomy" id="1125717"/>
    <lineage>
        <taxon>Bacteria</taxon>
        <taxon>Bacillati</taxon>
        <taxon>Actinomycetota</taxon>
        <taxon>Actinomycetes</taxon>
        <taxon>Actinomycetales</taxon>
        <taxon>Actinomycetaceae</taxon>
        <taxon>Schaalia</taxon>
    </lineage>
</organism>
<dbReference type="SUPFAM" id="SSF69360">
    <property type="entry name" value="Cell wall binding repeat"/>
    <property type="match status" value="1"/>
</dbReference>
<dbReference type="Proteomes" id="UP000004578">
    <property type="component" value="Unassembled WGS sequence"/>
</dbReference>
<sequence length="43" mass="5183">MTTGWQKIEGSWYYLGDSGKMTTGWRHIDGYWRFFEPTGELRH</sequence>
<keyword evidence="4" id="KW-1185">Reference proteome</keyword>